<dbReference type="EMBL" id="BAAAFG010000016">
    <property type="protein sequence ID" value="GAA0873427.1"/>
    <property type="molecule type" value="Genomic_DNA"/>
</dbReference>
<reference evidence="1 2" key="1">
    <citation type="journal article" date="2019" name="Int. J. Syst. Evol. Microbiol.">
        <title>The Global Catalogue of Microorganisms (GCM) 10K type strain sequencing project: providing services to taxonomists for standard genome sequencing and annotation.</title>
        <authorList>
            <consortium name="The Broad Institute Genomics Platform"/>
            <consortium name="The Broad Institute Genome Sequencing Center for Infectious Disease"/>
            <person name="Wu L."/>
            <person name="Ma J."/>
        </authorList>
    </citation>
    <scope>NUCLEOTIDE SEQUENCE [LARGE SCALE GENOMIC DNA]</scope>
    <source>
        <strain evidence="1 2">JCM 16082</strain>
    </source>
</reference>
<organism evidence="1 2">
    <name type="scientific">Gangjinia marincola</name>
    <dbReference type="NCBI Taxonomy" id="578463"/>
    <lineage>
        <taxon>Bacteria</taxon>
        <taxon>Pseudomonadati</taxon>
        <taxon>Bacteroidota</taxon>
        <taxon>Flavobacteriia</taxon>
        <taxon>Flavobacteriales</taxon>
        <taxon>Flavobacteriaceae</taxon>
        <taxon>Gangjinia</taxon>
    </lineage>
</organism>
<name>A0ABN1MJR9_9FLAO</name>
<gene>
    <name evidence="1" type="ORF">GCM10009117_25740</name>
</gene>
<evidence type="ECO:0000313" key="2">
    <source>
        <dbReference type="Proteomes" id="UP001500507"/>
    </source>
</evidence>
<keyword evidence="2" id="KW-1185">Reference proteome</keyword>
<sequence>MIGLIIIKCFMKKLKEDILWGDFSYEYDPRNIRPYILIDFKLINKRKNSRFLIDDLNE</sequence>
<dbReference type="Proteomes" id="UP001500507">
    <property type="component" value="Unassembled WGS sequence"/>
</dbReference>
<accession>A0ABN1MJR9</accession>
<protein>
    <submittedName>
        <fullName evidence="1">Uncharacterized protein</fullName>
    </submittedName>
</protein>
<proteinExistence type="predicted"/>
<evidence type="ECO:0000313" key="1">
    <source>
        <dbReference type="EMBL" id="GAA0873427.1"/>
    </source>
</evidence>
<comment type="caution">
    <text evidence="1">The sequence shown here is derived from an EMBL/GenBank/DDBJ whole genome shotgun (WGS) entry which is preliminary data.</text>
</comment>